<comment type="caution">
    <text evidence="8">The sequence shown here is derived from an EMBL/GenBank/DDBJ whole genome shotgun (WGS) entry which is preliminary data.</text>
</comment>
<comment type="similarity">
    <text evidence="2">Belongs to the CPA3 antiporters (TC 2.A.63) subunit E family.</text>
</comment>
<dbReference type="EMBL" id="JBHSQS010000026">
    <property type="protein sequence ID" value="MFC5927146.1"/>
    <property type="molecule type" value="Genomic_DNA"/>
</dbReference>
<dbReference type="Proteomes" id="UP001596226">
    <property type="component" value="Unassembled WGS sequence"/>
</dbReference>
<evidence type="ECO:0000256" key="5">
    <source>
        <dbReference type="ARBA" id="ARBA00022989"/>
    </source>
</evidence>
<evidence type="ECO:0000313" key="9">
    <source>
        <dbReference type="Proteomes" id="UP001596226"/>
    </source>
</evidence>
<keyword evidence="4" id="KW-0812">Transmembrane</keyword>
<evidence type="ECO:0000256" key="1">
    <source>
        <dbReference type="ARBA" id="ARBA00004651"/>
    </source>
</evidence>
<organism evidence="8 9">
    <name type="scientific">Micromonospora vulcania</name>
    <dbReference type="NCBI Taxonomy" id="1441873"/>
    <lineage>
        <taxon>Bacteria</taxon>
        <taxon>Bacillati</taxon>
        <taxon>Actinomycetota</taxon>
        <taxon>Actinomycetes</taxon>
        <taxon>Micromonosporales</taxon>
        <taxon>Micromonosporaceae</taxon>
        <taxon>Micromonospora</taxon>
    </lineage>
</organism>
<evidence type="ECO:0000313" key="8">
    <source>
        <dbReference type="EMBL" id="MFC5927146.1"/>
    </source>
</evidence>
<gene>
    <name evidence="8" type="ORF">ACFQGL_27785</name>
</gene>
<dbReference type="Pfam" id="PF01899">
    <property type="entry name" value="MNHE"/>
    <property type="match status" value="1"/>
</dbReference>
<protein>
    <submittedName>
        <fullName evidence="8">Na+/H+ antiporter subunit E</fullName>
    </submittedName>
</protein>
<evidence type="ECO:0000256" key="3">
    <source>
        <dbReference type="ARBA" id="ARBA00022475"/>
    </source>
</evidence>
<dbReference type="RefSeq" id="WP_377515488.1">
    <property type="nucleotide sequence ID" value="NZ_JBHSQS010000026.1"/>
</dbReference>
<evidence type="ECO:0000256" key="6">
    <source>
        <dbReference type="ARBA" id="ARBA00023136"/>
    </source>
</evidence>
<accession>A0ABW1HF10</accession>
<dbReference type="NCBIfam" id="NF006521">
    <property type="entry name" value="PRK08965.1-5"/>
    <property type="match status" value="1"/>
</dbReference>
<proteinExistence type="inferred from homology"/>
<keyword evidence="3" id="KW-1003">Cell membrane</keyword>
<evidence type="ECO:0000256" key="4">
    <source>
        <dbReference type="ARBA" id="ARBA00022692"/>
    </source>
</evidence>
<keyword evidence="9" id="KW-1185">Reference proteome</keyword>
<evidence type="ECO:0000256" key="2">
    <source>
        <dbReference type="ARBA" id="ARBA00006228"/>
    </source>
</evidence>
<dbReference type="PANTHER" id="PTHR34584:SF1">
    <property type="entry name" value="NA(+)_H(+) ANTIPORTER SUBUNIT E1"/>
    <property type="match status" value="1"/>
</dbReference>
<comment type="subcellular location">
    <subcellularLocation>
        <location evidence="1">Cell membrane</location>
        <topology evidence="1">Multi-pass membrane protein</topology>
    </subcellularLocation>
</comment>
<keyword evidence="5" id="KW-1133">Transmembrane helix</keyword>
<evidence type="ECO:0000256" key="7">
    <source>
        <dbReference type="SAM" id="MobiDB-lite"/>
    </source>
</evidence>
<dbReference type="PANTHER" id="PTHR34584">
    <property type="entry name" value="NA(+)/H(+) ANTIPORTER SUBUNIT E1"/>
    <property type="match status" value="1"/>
</dbReference>
<reference evidence="9" key="1">
    <citation type="journal article" date="2019" name="Int. J. Syst. Evol. Microbiol.">
        <title>The Global Catalogue of Microorganisms (GCM) 10K type strain sequencing project: providing services to taxonomists for standard genome sequencing and annotation.</title>
        <authorList>
            <consortium name="The Broad Institute Genomics Platform"/>
            <consortium name="The Broad Institute Genome Sequencing Center for Infectious Disease"/>
            <person name="Wu L."/>
            <person name="Ma J."/>
        </authorList>
    </citation>
    <scope>NUCLEOTIDE SEQUENCE [LARGE SCALE GENOMIC DNA]</scope>
    <source>
        <strain evidence="9">CGMCC 4.7144</strain>
    </source>
</reference>
<name>A0ABW1HF10_9ACTN</name>
<dbReference type="InterPro" id="IPR002758">
    <property type="entry name" value="Cation_antiport_E"/>
</dbReference>
<feature type="region of interest" description="Disordered" evidence="7">
    <location>
        <begin position="1"/>
        <end position="42"/>
    </location>
</feature>
<sequence>MTGPREPDPGAADGPREPVPGAVDGPREPIPGSAADPPAPGRSRLGRWRDQALALGWLVAVWNLLWGEASWANLVSGLLVGGAVLLFFPLPPVTFAGRLRPWALLVFAVRFAAELVSASLHVARIAVHPGYRPRGAIIGVPLRVPTDLNLALTAEAVSLVPGTLILELDRDSGTLYLHVLDTHGPADLTDARERTLAVERRIVRAVGSAAELHRVQNDPVEKGTKP</sequence>
<keyword evidence="6" id="KW-0472">Membrane</keyword>